<proteinExistence type="predicted"/>
<evidence type="ECO:0000313" key="1">
    <source>
        <dbReference type="EMBL" id="MCJ2542127.1"/>
    </source>
</evidence>
<protein>
    <submittedName>
        <fullName evidence="1">Uncharacterized protein</fullName>
    </submittedName>
</protein>
<sequence length="92" mass="10619">MQSNDRFDQIDFRLDRLVGAVLTLTETVSFVKDDLTNLKGIVQQQLMVTQEHSNWLGELKQICQQQAETARRQSDTVERIITYLLPSETPKP</sequence>
<reference evidence="1" key="1">
    <citation type="submission" date="2021-02" db="EMBL/GenBank/DDBJ databases">
        <title>The CRISPR/cas machinery reduction and long-range gene transfer in the hot spring cyanobacterium Synechococcus.</title>
        <authorList>
            <person name="Dvorak P."/>
            <person name="Jahodarova E."/>
            <person name="Hasler P."/>
            <person name="Poulickova A."/>
        </authorList>
    </citation>
    <scope>NUCLEOTIDE SEQUENCE</scope>
    <source>
        <strain evidence="1">Rupite</strain>
    </source>
</reference>
<accession>A0ABT0C8T2</accession>
<evidence type="ECO:0000313" key="2">
    <source>
        <dbReference type="Proteomes" id="UP000830835"/>
    </source>
</evidence>
<keyword evidence="2" id="KW-1185">Reference proteome</keyword>
<name>A0ABT0C8T2_THEVL</name>
<gene>
    <name evidence="1" type="ORF">JX360_04260</name>
</gene>
<comment type="caution">
    <text evidence="1">The sequence shown here is derived from an EMBL/GenBank/DDBJ whole genome shotgun (WGS) entry which is preliminary data.</text>
</comment>
<dbReference type="EMBL" id="JAFIRA010000006">
    <property type="protein sequence ID" value="MCJ2542127.1"/>
    <property type="molecule type" value="Genomic_DNA"/>
</dbReference>
<organism evidence="1 2">
    <name type="scientific">Thermostichus vulcanus str. 'Rupite'</name>
    <dbReference type="NCBI Taxonomy" id="2813851"/>
    <lineage>
        <taxon>Bacteria</taxon>
        <taxon>Bacillati</taxon>
        <taxon>Cyanobacteriota</taxon>
        <taxon>Cyanophyceae</taxon>
        <taxon>Thermostichales</taxon>
        <taxon>Thermostichaceae</taxon>
        <taxon>Thermostichus</taxon>
    </lineage>
</organism>
<dbReference type="RefSeq" id="WP_244349353.1">
    <property type="nucleotide sequence ID" value="NZ_JAFIRA010000006.1"/>
</dbReference>
<dbReference type="Proteomes" id="UP000830835">
    <property type="component" value="Unassembled WGS sequence"/>
</dbReference>